<protein>
    <submittedName>
        <fullName evidence="1">Uncharacterized protein</fullName>
    </submittedName>
</protein>
<gene>
    <name evidence="1" type="ORF">QFC20_002530</name>
</gene>
<evidence type="ECO:0000313" key="1">
    <source>
        <dbReference type="EMBL" id="KAJ9111557.1"/>
    </source>
</evidence>
<proteinExistence type="predicted"/>
<sequence>MSSMLKNASKRADAAVANGKNKGKGKGLPVTDIVSAEQDMAMELDVEEESEEDIAEEEESGKKQKTGKGKEVAKTTGVVDKAKPRKDKVLLLSSRNTTGRMRHFMLDLQALLPHTKKDAKLDSRSNLYLLNELADLHSCNNSIFLEARRHEDLYMWIARTPNGPSVKCHVQNIHTMDELKMTGNCLKGSRGIVCFDGGWDQDEHWRLLKEMITHTFSVPKTSRKLKPFIDHILTFSLLDNKIWFRNFQIVEKDPLKPSGPPQTSLVEIGPRFVLTPIRIFEGSFGGPTVFENPEFISPAATRASIKRVQGQKYRRRQEVLSDKAERIAQQQEDLGEDELARDQVFA</sequence>
<accession>A0ACC2WLX4</accession>
<keyword evidence="2" id="KW-1185">Reference proteome</keyword>
<dbReference type="EMBL" id="JASBWS010000018">
    <property type="protein sequence ID" value="KAJ9111557.1"/>
    <property type="molecule type" value="Genomic_DNA"/>
</dbReference>
<reference evidence="1" key="1">
    <citation type="submission" date="2023-04" db="EMBL/GenBank/DDBJ databases">
        <title>Draft Genome sequencing of Naganishia species isolated from polar environments using Oxford Nanopore Technology.</title>
        <authorList>
            <person name="Leo P."/>
            <person name="Venkateswaran K."/>
        </authorList>
    </citation>
    <scope>NUCLEOTIDE SEQUENCE</scope>
    <source>
        <strain evidence="1">MNA-CCFEE 5262</strain>
    </source>
</reference>
<dbReference type="Proteomes" id="UP001230649">
    <property type="component" value="Unassembled WGS sequence"/>
</dbReference>
<organism evidence="1 2">
    <name type="scientific">Naganishia adeliensis</name>
    <dbReference type="NCBI Taxonomy" id="92952"/>
    <lineage>
        <taxon>Eukaryota</taxon>
        <taxon>Fungi</taxon>
        <taxon>Dikarya</taxon>
        <taxon>Basidiomycota</taxon>
        <taxon>Agaricomycotina</taxon>
        <taxon>Tremellomycetes</taxon>
        <taxon>Filobasidiales</taxon>
        <taxon>Filobasidiaceae</taxon>
        <taxon>Naganishia</taxon>
    </lineage>
</organism>
<comment type="caution">
    <text evidence="1">The sequence shown here is derived from an EMBL/GenBank/DDBJ whole genome shotgun (WGS) entry which is preliminary data.</text>
</comment>
<evidence type="ECO:0000313" key="2">
    <source>
        <dbReference type="Proteomes" id="UP001230649"/>
    </source>
</evidence>
<name>A0ACC2WLX4_9TREE</name>